<gene>
    <name evidence="8" type="ORF">PLANPX_4877</name>
</gene>
<evidence type="ECO:0000256" key="1">
    <source>
        <dbReference type="ARBA" id="ARBA00010641"/>
    </source>
</evidence>
<evidence type="ECO:0000256" key="4">
    <source>
        <dbReference type="ARBA" id="ARBA00023125"/>
    </source>
</evidence>
<evidence type="ECO:0000313" key="9">
    <source>
        <dbReference type="Proteomes" id="UP000326837"/>
    </source>
</evidence>
<dbReference type="GO" id="GO:0006352">
    <property type="term" value="P:DNA-templated transcription initiation"/>
    <property type="evidence" value="ECO:0007669"/>
    <property type="project" value="InterPro"/>
</dbReference>
<dbReference type="SUPFAM" id="SSF88946">
    <property type="entry name" value="Sigma2 domain of RNA polymerase sigma factors"/>
    <property type="match status" value="1"/>
</dbReference>
<keyword evidence="5" id="KW-0804">Transcription</keyword>
<evidence type="ECO:0000259" key="6">
    <source>
        <dbReference type="Pfam" id="PF04542"/>
    </source>
</evidence>
<dbReference type="InterPro" id="IPR036388">
    <property type="entry name" value="WH-like_DNA-bd_sf"/>
</dbReference>
<dbReference type="InterPro" id="IPR013249">
    <property type="entry name" value="RNA_pol_sigma70_r4_t2"/>
</dbReference>
<sequence length="188" mass="21051">MAFSDDFSQRVRDCTDRLAAAGVDALGALYDLTAQRLVRFSVTITRNQHDAEDAVQATLVRVANRPALLAGADSPWAYLLQMVRNESLVILRRKRRSGAIATLTDLITRCRVDELEQEETHRAVWRALRALPQEQAEVVVLKIWESLTFAQISEILEASPNTVASRYQYAMSKLASKLTKVGQEGRHA</sequence>
<dbReference type="InterPro" id="IPR007627">
    <property type="entry name" value="RNA_pol_sigma70_r2"/>
</dbReference>
<accession>A0A5K7XFU4</accession>
<evidence type="ECO:0000313" key="8">
    <source>
        <dbReference type="EMBL" id="BBO35265.1"/>
    </source>
</evidence>
<proteinExistence type="inferred from homology"/>
<keyword evidence="3" id="KW-0731">Sigma factor</keyword>
<protein>
    <submittedName>
        <fullName evidence="8">Transcriptional control</fullName>
    </submittedName>
</protein>
<evidence type="ECO:0000256" key="5">
    <source>
        <dbReference type="ARBA" id="ARBA00023163"/>
    </source>
</evidence>
<dbReference type="RefSeq" id="WP_152100676.1">
    <property type="nucleotide sequence ID" value="NZ_AP021861.1"/>
</dbReference>
<organism evidence="8 9">
    <name type="scientific">Lacipirellula parvula</name>
    <dbReference type="NCBI Taxonomy" id="2650471"/>
    <lineage>
        <taxon>Bacteria</taxon>
        <taxon>Pseudomonadati</taxon>
        <taxon>Planctomycetota</taxon>
        <taxon>Planctomycetia</taxon>
        <taxon>Pirellulales</taxon>
        <taxon>Lacipirellulaceae</taxon>
        <taxon>Lacipirellula</taxon>
    </lineage>
</organism>
<dbReference type="Gene3D" id="1.10.1740.10">
    <property type="match status" value="1"/>
</dbReference>
<keyword evidence="9" id="KW-1185">Reference proteome</keyword>
<dbReference type="Pfam" id="PF04542">
    <property type="entry name" value="Sigma70_r2"/>
    <property type="match status" value="1"/>
</dbReference>
<dbReference type="GO" id="GO:0003677">
    <property type="term" value="F:DNA binding"/>
    <property type="evidence" value="ECO:0007669"/>
    <property type="project" value="UniProtKB-KW"/>
</dbReference>
<feature type="domain" description="RNA polymerase sigma factor 70 region 4 type 2" evidence="7">
    <location>
        <begin position="122"/>
        <end position="174"/>
    </location>
</feature>
<dbReference type="AlphaFoldDB" id="A0A5K7XFU4"/>
<dbReference type="GO" id="GO:0016987">
    <property type="term" value="F:sigma factor activity"/>
    <property type="evidence" value="ECO:0007669"/>
    <property type="project" value="UniProtKB-KW"/>
</dbReference>
<dbReference type="InterPro" id="IPR013325">
    <property type="entry name" value="RNA_pol_sigma_r2"/>
</dbReference>
<dbReference type="InterPro" id="IPR014284">
    <property type="entry name" value="RNA_pol_sigma-70_dom"/>
</dbReference>
<dbReference type="PANTHER" id="PTHR43133:SF8">
    <property type="entry name" value="RNA POLYMERASE SIGMA FACTOR HI_1459-RELATED"/>
    <property type="match status" value="1"/>
</dbReference>
<feature type="domain" description="RNA polymerase sigma-70 region 2" evidence="6">
    <location>
        <begin position="29"/>
        <end position="96"/>
    </location>
</feature>
<dbReference type="KEGG" id="lpav:PLANPX_4877"/>
<dbReference type="InterPro" id="IPR013324">
    <property type="entry name" value="RNA_pol_sigma_r3/r4-like"/>
</dbReference>
<keyword evidence="2" id="KW-0805">Transcription regulation</keyword>
<dbReference type="SUPFAM" id="SSF88659">
    <property type="entry name" value="Sigma3 and sigma4 domains of RNA polymerase sigma factors"/>
    <property type="match status" value="1"/>
</dbReference>
<comment type="similarity">
    <text evidence="1">Belongs to the sigma-70 factor family. ECF subfamily.</text>
</comment>
<dbReference type="EMBL" id="AP021861">
    <property type="protein sequence ID" value="BBO35265.1"/>
    <property type="molecule type" value="Genomic_DNA"/>
</dbReference>
<dbReference type="Gene3D" id="1.10.10.10">
    <property type="entry name" value="Winged helix-like DNA-binding domain superfamily/Winged helix DNA-binding domain"/>
    <property type="match status" value="1"/>
</dbReference>
<keyword evidence="4" id="KW-0238">DNA-binding</keyword>
<reference evidence="9" key="1">
    <citation type="submission" date="2019-10" db="EMBL/GenBank/DDBJ databases">
        <title>Lacipirellula parvula gen. nov., sp. nov., representing a lineage of planctomycetes widespread in freshwater anoxic habitats, and description of the family Lacipirellulaceae.</title>
        <authorList>
            <person name="Dedysh S.N."/>
            <person name="Kulichevskaya I.S."/>
            <person name="Beletsky A.V."/>
            <person name="Rakitin A.L."/>
            <person name="Mardanov A.V."/>
            <person name="Ivanova A.A."/>
            <person name="Saltykova V.X."/>
            <person name="Rijpstra W.I.C."/>
            <person name="Sinninghe Damste J.S."/>
            <person name="Ravin N.V."/>
        </authorList>
    </citation>
    <scope>NUCLEOTIDE SEQUENCE [LARGE SCALE GENOMIC DNA]</scope>
    <source>
        <strain evidence="9">PX69</strain>
    </source>
</reference>
<dbReference type="PANTHER" id="PTHR43133">
    <property type="entry name" value="RNA POLYMERASE ECF-TYPE SIGMA FACTO"/>
    <property type="match status" value="1"/>
</dbReference>
<evidence type="ECO:0000259" key="7">
    <source>
        <dbReference type="Pfam" id="PF08281"/>
    </source>
</evidence>
<evidence type="ECO:0000256" key="2">
    <source>
        <dbReference type="ARBA" id="ARBA00023015"/>
    </source>
</evidence>
<dbReference type="Pfam" id="PF08281">
    <property type="entry name" value="Sigma70_r4_2"/>
    <property type="match status" value="1"/>
</dbReference>
<evidence type="ECO:0000256" key="3">
    <source>
        <dbReference type="ARBA" id="ARBA00023082"/>
    </source>
</evidence>
<name>A0A5K7XFU4_9BACT</name>
<dbReference type="Proteomes" id="UP000326837">
    <property type="component" value="Chromosome"/>
</dbReference>
<dbReference type="NCBIfam" id="TIGR02937">
    <property type="entry name" value="sigma70-ECF"/>
    <property type="match status" value="1"/>
</dbReference>
<dbReference type="InterPro" id="IPR039425">
    <property type="entry name" value="RNA_pol_sigma-70-like"/>
</dbReference>